<organism evidence="2 3">
    <name type="scientific">Chryseolinea soli</name>
    <dbReference type="NCBI Taxonomy" id="2321403"/>
    <lineage>
        <taxon>Bacteria</taxon>
        <taxon>Pseudomonadati</taxon>
        <taxon>Bacteroidota</taxon>
        <taxon>Cytophagia</taxon>
        <taxon>Cytophagales</taxon>
        <taxon>Fulvivirgaceae</taxon>
        <taxon>Chryseolinea</taxon>
    </lineage>
</organism>
<dbReference type="Pfam" id="PF13738">
    <property type="entry name" value="Pyr_redox_3"/>
    <property type="match status" value="1"/>
</dbReference>
<dbReference type="RefSeq" id="WP_119754302.1">
    <property type="nucleotide sequence ID" value="NZ_CP032382.1"/>
</dbReference>
<keyword evidence="1" id="KW-0560">Oxidoreductase</keyword>
<evidence type="ECO:0000256" key="1">
    <source>
        <dbReference type="ARBA" id="ARBA00023002"/>
    </source>
</evidence>
<dbReference type="InterPro" id="IPR036188">
    <property type="entry name" value="FAD/NAD-bd_sf"/>
</dbReference>
<dbReference type="PRINTS" id="PR00368">
    <property type="entry name" value="FADPNR"/>
</dbReference>
<keyword evidence="3" id="KW-1185">Reference proteome</keyword>
<dbReference type="AlphaFoldDB" id="A0A385SPX1"/>
<dbReference type="Gene3D" id="3.50.50.60">
    <property type="entry name" value="FAD/NAD(P)-binding domain"/>
    <property type="match status" value="1"/>
</dbReference>
<dbReference type="GO" id="GO:0004497">
    <property type="term" value="F:monooxygenase activity"/>
    <property type="evidence" value="ECO:0007669"/>
    <property type="project" value="TreeGrafter"/>
</dbReference>
<protein>
    <submittedName>
        <fullName evidence="2">Potassium transporter Trk</fullName>
    </submittedName>
</protein>
<dbReference type="OrthoDB" id="9778740at2"/>
<dbReference type="EMBL" id="CP032382">
    <property type="protein sequence ID" value="AYB31008.1"/>
    <property type="molecule type" value="Genomic_DNA"/>
</dbReference>
<dbReference type="KEGG" id="chk:D4L85_10645"/>
<dbReference type="Proteomes" id="UP000266183">
    <property type="component" value="Chromosome"/>
</dbReference>
<evidence type="ECO:0000313" key="3">
    <source>
        <dbReference type="Proteomes" id="UP000266183"/>
    </source>
</evidence>
<accession>A0A385SPX1</accession>
<dbReference type="PANTHER" id="PTHR43539">
    <property type="entry name" value="FLAVIN-BINDING MONOOXYGENASE-LIKE PROTEIN (AFU_ORTHOLOGUE AFUA_4G09220)"/>
    <property type="match status" value="1"/>
</dbReference>
<dbReference type="InterPro" id="IPR050982">
    <property type="entry name" value="Auxin_biosynth/cation_transpt"/>
</dbReference>
<dbReference type="SUPFAM" id="SSF51905">
    <property type="entry name" value="FAD/NAD(P)-binding domain"/>
    <property type="match status" value="2"/>
</dbReference>
<reference evidence="3" key="1">
    <citation type="submission" date="2018-09" db="EMBL/GenBank/DDBJ databases">
        <title>Chryseolinea sp. KIS68-18 isolated from soil.</title>
        <authorList>
            <person name="Weon H.-Y."/>
            <person name="Kwon S.-W."/>
            <person name="Lee S.A."/>
        </authorList>
    </citation>
    <scope>NUCLEOTIDE SEQUENCE [LARGE SCALE GENOMIC DNA]</scope>
    <source>
        <strain evidence="3">KIS68-18</strain>
    </source>
</reference>
<dbReference type="GO" id="GO:0050660">
    <property type="term" value="F:flavin adenine dinucleotide binding"/>
    <property type="evidence" value="ECO:0007669"/>
    <property type="project" value="TreeGrafter"/>
</dbReference>
<gene>
    <name evidence="2" type="ORF">D4L85_10645</name>
</gene>
<dbReference type="PRINTS" id="PR00469">
    <property type="entry name" value="PNDRDTASEII"/>
</dbReference>
<sequence length="369" mass="41093">MDRLDKKFINTIVVGGGQAGLATGYYLKRNGIDFVILDESESPGEVWSRRWDSLTLFTPSQYNGLPGYPFPSKRGTFPNKSEVANYLTQYVKRFTLPVRFGKKVIKVIPDTKYAFEVITNEDSFFCDNLVVATGSNQRPNFPGFKQLINPSVFSIHSSQYKNPSMVPPGDVLVVGAGSSGVQIAIDLAKTHKVFLSGKPTFKIPDFVFKYLGPVYWWFINNFINIKTPLGRKAKKSVLAGGAPLINVSMDDVHAAGVTHLSRVAGVDDSRLKFEDGSLRTFNSLVWATGFKPDFSWINMKQEFENGWPKTTRGVSTDVEGLFFVGMLFQFGLTSAILGGVGRDAKYICNQILERNQGLFTSSPQRKRTF</sequence>
<evidence type="ECO:0000313" key="2">
    <source>
        <dbReference type="EMBL" id="AYB31008.1"/>
    </source>
</evidence>
<dbReference type="PANTHER" id="PTHR43539:SF78">
    <property type="entry name" value="FLAVIN-CONTAINING MONOOXYGENASE"/>
    <property type="match status" value="1"/>
</dbReference>
<proteinExistence type="predicted"/>
<name>A0A385SPX1_9BACT</name>